<protein>
    <submittedName>
        <fullName evidence="1">P-loop containing nucleoside triphosphate hydrolase protein</fullName>
    </submittedName>
</protein>
<gene>
    <name evidence="1" type="ORF">F5148DRAFT_1347045</name>
</gene>
<reference evidence="1" key="1">
    <citation type="submission" date="2021-03" db="EMBL/GenBank/DDBJ databases">
        <title>Evolutionary priming and transition to the ectomycorrhizal habit in an iconic lineage of mushroom-forming fungi: is preadaptation a requirement?</title>
        <authorList>
            <consortium name="DOE Joint Genome Institute"/>
            <person name="Looney B.P."/>
            <person name="Miyauchi S."/>
            <person name="Morin E."/>
            <person name="Drula E."/>
            <person name="Courty P.E."/>
            <person name="Chicoki N."/>
            <person name="Fauchery L."/>
            <person name="Kohler A."/>
            <person name="Kuo A."/>
            <person name="LaButti K."/>
            <person name="Pangilinan J."/>
            <person name="Lipzen A."/>
            <person name="Riley R."/>
            <person name="Andreopoulos W."/>
            <person name="He G."/>
            <person name="Johnson J."/>
            <person name="Barry K.W."/>
            <person name="Grigoriev I.V."/>
            <person name="Nagy L."/>
            <person name="Hibbett D."/>
            <person name="Henrissat B."/>
            <person name="Matheny P.B."/>
            <person name="Labbe J."/>
            <person name="Martin A.F."/>
        </authorList>
    </citation>
    <scope>NUCLEOTIDE SEQUENCE</scope>
    <source>
        <strain evidence="1">BPL698</strain>
    </source>
</reference>
<dbReference type="Proteomes" id="UP001207468">
    <property type="component" value="Unassembled WGS sequence"/>
</dbReference>
<evidence type="ECO:0000313" key="1">
    <source>
        <dbReference type="EMBL" id="KAI9445617.1"/>
    </source>
</evidence>
<organism evidence="1 2">
    <name type="scientific">Russula earlei</name>
    <dbReference type="NCBI Taxonomy" id="71964"/>
    <lineage>
        <taxon>Eukaryota</taxon>
        <taxon>Fungi</taxon>
        <taxon>Dikarya</taxon>
        <taxon>Basidiomycota</taxon>
        <taxon>Agaricomycotina</taxon>
        <taxon>Agaricomycetes</taxon>
        <taxon>Russulales</taxon>
        <taxon>Russulaceae</taxon>
        <taxon>Russula</taxon>
    </lineage>
</organism>
<accession>A0ACC0TST5</accession>
<sequence length="114" mass="11945">VLIGKLGVSKTSIAEGLAQRIINCDVPTSLISHVFSLDMGAFMAGAKYKGEYKERIKSVLNEVEKAATDGGPSIILFIDELHLIMAGCGSGGSGMDTANLFNPLLAHGKLHCIG</sequence>
<keyword evidence="1" id="KW-0378">Hydrolase</keyword>
<comment type="caution">
    <text evidence="1">The sequence shown here is derived from an EMBL/GenBank/DDBJ whole genome shotgun (WGS) entry which is preliminary data.</text>
</comment>
<evidence type="ECO:0000313" key="2">
    <source>
        <dbReference type="Proteomes" id="UP001207468"/>
    </source>
</evidence>
<feature type="non-terminal residue" evidence="1">
    <location>
        <position position="1"/>
    </location>
</feature>
<proteinExistence type="predicted"/>
<keyword evidence="2" id="KW-1185">Reference proteome</keyword>
<feature type="non-terminal residue" evidence="1">
    <location>
        <position position="114"/>
    </location>
</feature>
<name>A0ACC0TST5_9AGAM</name>
<dbReference type="EMBL" id="JAGFNK010000664">
    <property type="protein sequence ID" value="KAI9445617.1"/>
    <property type="molecule type" value="Genomic_DNA"/>
</dbReference>